<dbReference type="AlphaFoldDB" id="A0A9P5CMP9"/>
<dbReference type="RefSeq" id="XP_040775304.1">
    <property type="nucleotide sequence ID" value="XM_040915020.1"/>
</dbReference>
<comment type="caution">
    <text evidence="1">The sequence shown here is derived from an EMBL/GenBank/DDBJ whole genome shotgun (WGS) entry which is preliminary data.</text>
</comment>
<name>A0A9P5CMP9_CRYP1</name>
<keyword evidence="2" id="KW-1185">Reference proteome</keyword>
<reference evidence="1" key="1">
    <citation type="journal article" date="2020" name="Phytopathology">
        <title>Genome sequence of the chestnut blight fungus Cryphonectria parasitica EP155: A fundamental resource for an archetypical invasive plant pathogen.</title>
        <authorList>
            <person name="Crouch J.A."/>
            <person name="Dawe A."/>
            <person name="Aerts A."/>
            <person name="Barry K."/>
            <person name="Churchill A.C.L."/>
            <person name="Grimwood J."/>
            <person name="Hillman B."/>
            <person name="Milgroom M.G."/>
            <person name="Pangilinan J."/>
            <person name="Smith M."/>
            <person name="Salamov A."/>
            <person name="Schmutz J."/>
            <person name="Yadav J."/>
            <person name="Grigoriev I.V."/>
            <person name="Nuss D."/>
        </authorList>
    </citation>
    <scope>NUCLEOTIDE SEQUENCE</scope>
    <source>
        <strain evidence="1">EP155</strain>
    </source>
</reference>
<evidence type="ECO:0000313" key="2">
    <source>
        <dbReference type="Proteomes" id="UP000803844"/>
    </source>
</evidence>
<gene>
    <name evidence="1" type="ORF">M406DRAFT_102594</name>
</gene>
<sequence>MNRCKSKHQPPRGRRRRSEGKIVEYFFLQGKQRASAGAGLFGRLWREKEVDRLGDMPGKRLTQKTELWLVANFFVGGVGVVWCEEERYVSCGRQKRGQACFCRPGSHRPSFGPRGGDVEGDRQTIPNIGLLGWPS</sequence>
<evidence type="ECO:0000313" key="1">
    <source>
        <dbReference type="EMBL" id="KAF3764343.1"/>
    </source>
</evidence>
<accession>A0A9P5CMP9</accession>
<dbReference type="EMBL" id="MU032348">
    <property type="protein sequence ID" value="KAF3764343.1"/>
    <property type="molecule type" value="Genomic_DNA"/>
</dbReference>
<proteinExistence type="predicted"/>
<protein>
    <submittedName>
        <fullName evidence="1">Uncharacterized protein</fullName>
    </submittedName>
</protein>
<dbReference type="Proteomes" id="UP000803844">
    <property type="component" value="Unassembled WGS sequence"/>
</dbReference>
<organism evidence="1 2">
    <name type="scientific">Cryphonectria parasitica (strain ATCC 38755 / EP155)</name>
    <dbReference type="NCBI Taxonomy" id="660469"/>
    <lineage>
        <taxon>Eukaryota</taxon>
        <taxon>Fungi</taxon>
        <taxon>Dikarya</taxon>
        <taxon>Ascomycota</taxon>
        <taxon>Pezizomycotina</taxon>
        <taxon>Sordariomycetes</taxon>
        <taxon>Sordariomycetidae</taxon>
        <taxon>Diaporthales</taxon>
        <taxon>Cryphonectriaceae</taxon>
        <taxon>Cryphonectria-Endothia species complex</taxon>
        <taxon>Cryphonectria</taxon>
    </lineage>
</organism>
<dbReference type="GeneID" id="63832149"/>